<dbReference type="Proteomes" id="UP000799444">
    <property type="component" value="Unassembled WGS sequence"/>
</dbReference>
<gene>
    <name evidence="1" type="ORF">EJ04DRAFT_512045</name>
</gene>
<sequence>MGIVGLSTNLEPYAESYTPGQLHGYTAIIDGPGLAYHAHNLAREADPTCLPSYADVYEDAIRFLEGLEAMGISV</sequence>
<protein>
    <submittedName>
        <fullName evidence="1">Uncharacterized protein</fullName>
    </submittedName>
</protein>
<keyword evidence="2" id="KW-1185">Reference proteome</keyword>
<dbReference type="AlphaFoldDB" id="A0A9P4R1L1"/>
<organism evidence="1 2">
    <name type="scientific">Polyplosphaeria fusca</name>
    <dbReference type="NCBI Taxonomy" id="682080"/>
    <lineage>
        <taxon>Eukaryota</taxon>
        <taxon>Fungi</taxon>
        <taxon>Dikarya</taxon>
        <taxon>Ascomycota</taxon>
        <taxon>Pezizomycotina</taxon>
        <taxon>Dothideomycetes</taxon>
        <taxon>Pleosporomycetidae</taxon>
        <taxon>Pleosporales</taxon>
        <taxon>Tetraplosphaeriaceae</taxon>
        <taxon>Polyplosphaeria</taxon>
    </lineage>
</organism>
<evidence type="ECO:0000313" key="1">
    <source>
        <dbReference type="EMBL" id="KAF2735049.1"/>
    </source>
</evidence>
<accession>A0A9P4R1L1</accession>
<reference evidence="1" key="1">
    <citation type="journal article" date="2020" name="Stud. Mycol.">
        <title>101 Dothideomycetes genomes: a test case for predicting lifestyles and emergence of pathogens.</title>
        <authorList>
            <person name="Haridas S."/>
            <person name="Albert R."/>
            <person name="Binder M."/>
            <person name="Bloem J."/>
            <person name="Labutti K."/>
            <person name="Salamov A."/>
            <person name="Andreopoulos B."/>
            <person name="Baker S."/>
            <person name="Barry K."/>
            <person name="Bills G."/>
            <person name="Bluhm B."/>
            <person name="Cannon C."/>
            <person name="Castanera R."/>
            <person name="Culley D."/>
            <person name="Daum C."/>
            <person name="Ezra D."/>
            <person name="Gonzalez J."/>
            <person name="Henrissat B."/>
            <person name="Kuo A."/>
            <person name="Liang C."/>
            <person name="Lipzen A."/>
            <person name="Lutzoni F."/>
            <person name="Magnuson J."/>
            <person name="Mondo S."/>
            <person name="Nolan M."/>
            <person name="Ohm R."/>
            <person name="Pangilinan J."/>
            <person name="Park H.-J."/>
            <person name="Ramirez L."/>
            <person name="Alfaro M."/>
            <person name="Sun H."/>
            <person name="Tritt A."/>
            <person name="Yoshinaga Y."/>
            <person name="Zwiers L.-H."/>
            <person name="Turgeon B."/>
            <person name="Goodwin S."/>
            <person name="Spatafora J."/>
            <person name="Crous P."/>
            <person name="Grigoriev I."/>
        </authorList>
    </citation>
    <scope>NUCLEOTIDE SEQUENCE</scope>
    <source>
        <strain evidence="1">CBS 125425</strain>
    </source>
</reference>
<evidence type="ECO:0000313" key="2">
    <source>
        <dbReference type="Proteomes" id="UP000799444"/>
    </source>
</evidence>
<proteinExistence type="predicted"/>
<name>A0A9P4R1L1_9PLEO</name>
<comment type="caution">
    <text evidence="1">The sequence shown here is derived from an EMBL/GenBank/DDBJ whole genome shotgun (WGS) entry which is preliminary data.</text>
</comment>
<dbReference type="OrthoDB" id="5297549at2759"/>
<dbReference type="Gene3D" id="3.40.50.1010">
    <property type="entry name" value="5'-nuclease"/>
    <property type="match status" value="1"/>
</dbReference>
<dbReference type="EMBL" id="ML996140">
    <property type="protein sequence ID" value="KAF2735049.1"/>
    <property type="molecule type" value="Genomic_DNA"/>
</dbReference>